<sequence>MKKRLLVLRRCEPAIRGQGWAACTRGREVRYGECQKNHAASAGGYAVDGCREFMAEGEEGSSGALKCAACGCHRNFHRRVQENEGSCDCSSSAMARQWEGFNCCILFVSCELVCQSKMDSAHPWYVKVSRECKT</sequence>
<evidence type="ECO:0000259" key="6">
    <source>
        <dbReference type="PROSITE" id="PS51523"/>
    </source>
</evidence>
<dbReference type="KEGG" id="pda:108511160"/>
<evidence type="ECO:0000256" key="3">
    <source>
        <dbReference type="ARBA" id="ARBA00022723"/>
    </source>
</evidence>
<accession>A0A8B8ZT14</accession>
<dbReference type="AlphaFoldDB" id="A0A8B8ZT14"/>
<name>A0A8B8ZT14_PHODC</name>
<feature type="domain" description="ZF-HD dimerization-type" evidence="6">
    <location>
        <begin position="31"/>
        <end position="80"/>
    </location>
</feature>
<organism evidence="7 8">
    <name type="scientific">Phoenix dactylifera</name>
    <name type="common">Date palm</name>
    <dbReference type="NCBI Taxonomy" id="42345"/>
    <lineage>
        <taxon>Eukaryota</taxon>
        <taxon>Viridiplantae</taxon>
        <taxon>Streptophyta</taxon>
        <taxon>Embryophyta</taxon>
        <taxon>Tracheophyta</taxon>
        <taxon>Spermatophyta</taxon>
        <taxon>Magnoliopsida</taxon>
        <taxon>Liliopsida</taxon>
        <taxon>Arecaceae</taxon>
        <taxon>Coryphoideae</taxon>
        <taxon>Phoeniceae</taxon>
        <taxon>Phoenix</taxon>
    </lineage>
</organism>
<evidence type="ECO:0000256" key="5">
    <source>
        <dbReference type="ARBA" id="ARBA00022833"/>
    </source>
</evidence>
<dbReference type="GO" id="GO:0050793">
    <property type="term" value="P:regulation of developmental process"/>
    <property type="evidence" value="ECO:0007669"/>
    <property type="project" value="TreeGrafter"/>
</dbReference>
<keyword evidence="2" id="KW-0963">Cytoplasm</keyword>
<dbReference type="OrthoDB" id="682018at2759"/>
<dbReference type="GO" id="GO:0000976">
    <property type="term" value="F:transcription cis-regulatory region binding"/>
    <property type="evidence" value="ECO:0007669"/>
    <property type="project" value="TreeGrafter"/>
</dbReference>
<dbReference type="PROSITE" id="PS51523">
    <property type="entry name" value="ZF_HD_DIMER"/>
    <property type="match status" value="1"/>
</dbReference>
<keyword evidence="5" id="KW-0862">Zinc</keyword>
<dbReference type="GO" id="GO:0005634">
    <property type="term" value="C:nucleus"/>
    <property type="evidence" value="ECO:0007669"/>
    <property type="project" value="TreeGrafter"/>
</dbReference>
<evidence type="ECO:0000256" key="1">
    <source>
        <dbReference type="ARBA" id="ARBA00004496"/>
    </source>
</evidence>
<protein>
    <submittedName>
        <fullName evidence="8">Mini zinc finger protein 2-like</fullName>
    </submittedName>
</protein>
<dbReference type="Proteomes" id="UP000228380">
    <property type="component" value="Unplaced"/>
</dbReference>
<dbReference type="InterPro" id="IPR006456">
    <property type="entry name" value="ZF_HD_homeobox_Cys/His_dimer"/>
</dbReference>
<dbReference type="GeneID" id="108511160"/>
<dbReference type="NCBIfam" id="TIGR01566">
    <property type="entry name" value="ZF_HD_prot_N"/>
    <property type="match status" value="1"/>
</dbReference>
<evidence type="ECO:0000313" key="8">
    <source>
        <dbReference type="RefSeq" id="XP_038976512.1"/>
    </source>
</evidence>
<evidence type="ECO:0000313" key="7">
    <source>
        <dbReference type="Proteomes" id="UP000228380"/>
    </source>
</evidence>
<evidence type="ECO:0000256" key="2">
    <source>
        <dbReference type="ARBA" id="ARBA00022490"/>
    </source>
</evidence>
<dbReference type="GO" id="GO:0003700">
    <property type="term" value="F:DNA-binding transcription factor activity"/>
    <property type="evidence" value="ECO:0007669"/>
    <property type="project" value="TreeGrafter"/>
</dbReference>
<dbReference type="Pfam" id="PF04770">
    <property type="entry name" value="ZF-HD_dimer"/>
    <property type="match status" value="1"/>
</dbReference>
<dbReference type="PANTHER" id="PTHR31948:SF162">
    <property type="entry name" value="MINI ZINC FINGER PROTEIN 2"/>
    <property type="match status" value="1"/>
</dbReference>
<keyword evidence="7" id="KW-1185">Reference proteome</keyword>
<proteinExistence type="predicted"/>
<gene>
    <name evidence="8" type="primary">LOC108511160</name>
</gene>
<evidence type="ECO:0000256" key="4">
    <source>
        <dbReference type="ARBA" id="ARBA00022771"/>
    </source>
</evidence>
<dbReference type="RefSeq" id="XP_038976512.1">
    <property type="nucleotide sequence ID" value="XM_039120584.1"/>
</dbReference>
<dbReference type="PANTHER" id="PTHR31948">
    <property type="entry name" value="ZINC-FINGER HOMEODOMAIN PROTEIN 2"/>
    <property type="match status" value="1"/>
</dbReference>
<comment type="subcellular location">
    <subcellularLocation>
        <location evidence="1">Cytoplasm</location>
    </subcellularLocation>
</comment>
<dbReference type="GO" id="GO:0008270">
    <property type="term" value="F:zinc ion binding"/>
    <property type="evidence" value="ECO:0007669"/>
    <property type="project" value="UniProtKB-KW"/>
</dbReference>
<keyword evidence="4" id="KW-0863">Zinc-finger</keyword>
<keyword evidence="3" id="KW-0479">Metal-binding</keyword>
<reference evidence="8" key="1">
    <citation type="submission" date="2025-08" db="UniProtKB">
        <authorList>
            <consortium name="RefSeq"/>
        </authorList>
    </citation>
    <scope>IDENTIFICATION</scope>
    <source>
        <tissue evidence="8">Young leaves</tissue>
    </source>
</reference>
<dbReference type="GO" id="GO:0005737">
    <property type="term" value="C:cytoplasm"/>
    <property type="evidence" value="ECO:0007669"/>
    <property type="project" value="UniProtKB-SubCell"/>
</dbReference>